<dbReference type="CDD" id="cd00093">
    <property type="entry name" value="HTH_XRE"/>
    <property type="match status" value="1"/>
</dbReference>
<evidence type="ECO:0000313" key="2">
    <source>
        <dbReference type="EMBL" id="PIE83476.1"/>
    </source>
</evidence>
<proteinExistence type="predicted"/>
<dbReference type="Proteomes" id="UP000229278">
    <property type="component" value="Unassembled WGS sequence"/>
</dbReference>
<dbReference type="PROSITE" id="PS50943">
    <property type="entry name" value="HTH_CROC1"/>
    <property type="match status" value="1"/>
</dbReference>
<gene>
    <name evidence="2" type="ORF">CSA09_00985</name>
</gene>
<dbReference type="InterPro" id="IPR010982">
    <property type="entry name" value="Lambda_DNA-bd_dom_sf"/>
</dbReference>
<dbReference type="Gene3D" id="1.10.260.40">
    <property type="entry name" value="lambda repressor-like DNA-binding domains"/>
    <property type="match status" value="1"/>
</dbReference>
<dbReference type="InterPro" id="IPR001387">
    <property type="entry name" value="Cro/C1-type_HTH"/>
</dbReference>
<evidence type="ECO:0000259" key="1">
    <source>
        <dbReference type="PROSITE" id="PS50943"/>
    </source>
</evidence>
<name>A0A2G6PFY7_9GAMM</name>
<dbReference type="SUPFAM" id="SSF47413">
    <property type="entry name" value="lambda repressor-like DNA-binding domains"/>
    <property type="match status" value="1"/>
</dbReference>
<protein>
    <submittedName>
        <fullName evidence="2">Transcriptional regulator</fullName>
    </submittedName>
</protein>
<accession>A0A2G6PFY7</accession>
<dbReference type="Pfam" id="PF13560">
    <property type="entry name" value="HTH_31"/>
    <property type="match status" value="1"/>
</dbReference>
<dbReference type="AlphaFoldDB" id="A0A2G6PFY7"/>
<dbReference type="EMBL" id="PDTV01000004">
    <property type="protein sequence ID" value="PIE83476.1"/>
    <property type="molecule type" value="Genomic_DNA"/>
</dbReference>
<feature type="domain" description="HTH cro/C1-type" evidence="1">
    <location>
        <begin position="7"/>
        <end position="67"/>
    </location>
</feature>
<reference evidence="2 3" key="1">
    <citation type="submission" date="2017-10" db="EMBL/GenBank/DDBJ databases">
        <title>Novel microbial diversity and functional potential in the marine mammal oral microbiome.</title>
        <authorList>
            <person name="Dudek N.K."/>
            <person name="Sun C.L."/>
            <person name="Burstein D."/>
            <person name="Kantor R.S."/>
            <person name="Aliaga Goltsman D.S."/>
            <person name="Bik E.M."/>
            <person name="Thomas B.C."/>
            <person name="Banfield J.F."/>
            <person name="Relman D.A."/>
        </authorList>
    </citation>
    <scope>NUCLEOTIDE SEQUENCE [LARGE SCALE GENOMIC DNA]</scope>
    <source>
        <strain evidence="2">DOLJORAL78_50_517</strain>
    </source>
</reference>
<comment type="caution">
    <text evidence="2">The sequence shown here is derived from an EMBL/GenBank/DDBJ whole genome shotgun (WGS) entry which is preliminary data.</text>
</comment>
<evidence type="ECO:0000313" key="3">
    <source>
        <dbReference type="Proteomes" id="UP000229278"/>
    </source>
</evidence>
<dbReference type="GO" id="GO:0003677">
    <property type="term" value="F:DNA binding"/>
    <property type="evidence" value="ECO:0007669"/>
    <property type="project" value="InterPro"/>
</dbReference>
<organism evidence="2 3">
    <name type="scientific">Candidatus Contendibacter odensensis</name>
    <dbReference type="NCBI Taxonomy" id="1400860"/>
    <lineage>
        <taxon>Bacteria</taxon>
        <taxon>Pseudomonadati</taxon>
        <taxon>Pseudomonadota</taxon>
        <taxon>Gammaproteobacteria</taxon>
        <taxon>Candidatus Competibacteraceae</taxon>
        <taxon>Candidatus Contendibacter</taxon>
    </lineage>
</organism>
<dbReference type="SMART" id="SM00530">
    <property type="entry name" value="HTH_XRE"/>
    <property type="match status" value="1"/>
</dbReference>
<sequence>MSFGSYIRQLREQRREVNRRYSVRQTAQRIGVEPAYLSKIERGDVPPPSEETIRRLAADLGEDADLLLAMANKVASDLREIVIKRPVLFAELIRGLQDAPDEQLTALVLEVRNSEW</sequence>